<name>A0ABD1FYF0_SALDI</name>
<dbReference type="PANTHER" id="PTHR32440:SF2">
    <property type="entry name" value="INACTIVE PURPLE ACID PHOSPHATASE 28-RELATED"/>
    <property type="match status" value="1"/>
</dbReference>
<keyword evidence="9" id="KW-0408">Iron</keyword>
<evidence type="ECO:0000256" key="1">
    <source>
        <dbReference type="ARBA" id="ARBA00001947"/>
    </source>
</evidence>
<evidence type="ECO:0000256" key="10">
    <source>
        <dbReference type="ARBA" id="ARBA00023180"/>
    </source>
</evidence>
<evidence type="ECO:0000256" key="9">
    <source>
        <dbReference type="ARBA" id="ARBA00023004"/>
    </source>
</evidence>
<dbReference type="PANTHER" id="PTHR32440">
    <property type="entry name" value="PHOSPHATASE DCR2-RELATED-RELATED"/>
    <property type="match status" value="1"/>
</dbReference>
<comment type="cofactor">
    <cofactor evidence="1">
        <name>Zn(2+)</name>
        <dbReference type="ChEBI" id="CHEBI:29105"/>
    </cofactor>
</comment>
<dbReference type="AlphaFoldDB" id="A0ABD1FYF0"/>
<dbReference type="InterPro" id="IPR029052">
    <property type="entry name" value="Metallo-depent_PP-like"/>
</dbReference>
<reference evidence="12 13" key="1">
    <citation type="submission" date="2024-06" db="EMBL/GenBank/DDBJ databases">
        <title>A chromosome level genome sequence of Diviner's sage (Salvia divinorum).</title>
        <authorList>
            <person name="Ford S.A."/>
            <person name="Ro D.-K."/>
            <person name="Ness R.W."/>
            <person name="Phillips M.A."/>
        </authorList>
    </citation>
    <scope>NUCLEOTIDE SEQUENCE [LARGE SCALE GENOMIC DNA]</scope>
    <source>
        <strain evidence="12">SAF-2024a</strain>
        <tissue evidence="12">Leaf</tissue>
    </source>
</reference>
<dbReference type="EMBL" id="JBEAFC010000011">
    <property type="protein sequence ID" value="KAL1536878.1"/>
    <property type="molecule type" value="Genomic_DNA"/>
</dbReference>
<keyword evidence="7" id="KW-0732">Signal</keyword>
<keyword evidence="13" id="KW-1185">Reference proteome</keyword>
<dbReference type="GO" id="GO:0046872">
    <property type="term" value="F:metal ion binding"/>
    <property type="evidence" value="ECO:0007669"/>
    <property type="project" value="UniProtKB-KW"/>
</dbReference>
<evidence type="ECO:0000256" key="7">
    <source>
        <dbReference type="ARBA" id="ARBA00022729"/>
    </source>
</evidence>
<keyword evidence="6" id="KW-0479">Metal-binding</keyword>
<keyword evidence="8" id="KW-0862">Zinc</keyword>
<dbReference type="Proteomes" id="UP001567538">
    <property type="component" value="Unassembled WGS sequence"/>
</dbReference>
<dbReference type="PIRSF" id="PIRSF030250">
    <property type="entry name" value="Ptase_At2g46880"/>
    <property type="match status" value="1"/>
</dbReference>
<accession>A0ABD1FYF0</accession>
<evidence type="ECO:0000313" key="12">
    <source>
        <dbReference type="EMBL" id="KAL1536878.1"/>
    </source>
</evidence>
<evidence type="ECO:0000256" key="5">
    <source>
        <dbReference type="ARBA" id="ARBA00022525"/>
    </source>
</evidence>
<comment type="caution">
    <text evidence="12">The sequence shown here is derived from an EMBL/GenBank/DDBJ whole genome shotgun (WGS) entry which is preliminary data.</text>
</comment>
<organism evidence="12 13">
    <name type="scientific">Salvia divinorum</name>
    <name type="common">Maria pastora</name>
    <name type="synonym">Diviner's sage</name>
    <dbReference type="NCBI Taxonomy" id="28513"/>
    <lineage>
        <taxon>Eukaryota</taxon>
        <taxon>Viridiplantae</taxon>
        <taxon>Streptophyta</taxon>
        <taxon>Embryophyta</taxon>
        <taxon>Tracheophyta</taxon>
        <taxon>Spermatophyta</taxon>
        <taxon>Magnoliopsida</taxon>
        <taxon>eudicotyledons</taxon>
        <taxon>Gunneridae</taxon>
        <taxon>Pentapetalae</taxon>
        <taxon>asterids</taxon>
        <taxon>lamiids</taxon>
        <taxon>Lamiales</taxon>
        <taxon>Lamiaceae</taxon>
        <taxon>Nepetoideae</taxon>
        <taxon>Mentheae</taxon>
        <taxon>Salviinae</taxon>
        <taxon>Salvia</taxon>
        <taxon>Salvia subgen. Calosphace</taxon>
    </lineage>
</organism>
<evidence type="ECO:0000259" key="11">
    <source>
        <dbReference type="Pfam" id="PF00149"/>
    </source>
</evidence>
<proteinExistence type="inferred from homology"/>
<dbReference type="FunFam" id="3.60.21.10:FF:000038">
    <property type="entry name" value="Probable inactive purple acid phosphatase 29"/>
    <property type="match status" value="1"/>
</dbReference>
<evidence type="ECO:0000313" key="13">
    <source>
        <dbReference type="Proteomes" id="UP001567538"/>
    </source>
</evidence>
<keyword evidence="5" id="KW-0964">Secreted</keyword>
<gene>
    <name evidence="12" type="primary">PAP28</name>
    <name evidence="12" type="ORF">AAHA92_29456</name>
</gene>
<evidence type="ECO:0000256" key="3">
    <source>
        <dbReference type="ARBA" id="ARBA00008723"/>
    </source>
</evidence>
<evidence type="ECO:0000256" key="2">
    <source>
        <dbReference type="ARBA" id="ARBA00004613"/>
    </source>
</evidence>
<comment type="subcellular location">
    <subcellularLocation>
        <location evidence="2">Secreted</location>
    </subcellularLocation>
</comment>
<comment type="similarity">
    <text evidence="3">Belongs to the metallophosphoesterase superfamily. Purple acid phosphatase family.</text>
</comment>
<dbReference type="CDD" id="cd07383">
    <property type="entry name" value="MPP_Dcr2"/>
    <property type="match status" value="1"/>
</dbReference>
<protein>
    <submittedName>
        <fullName evidence="12">Inactive purple acid phosphatase 28</fullName>
    </submittedName>
</protein>
<feature type="domain" description="Calcineurin-like phosphoesterase" evidence="11">
    <location>
        <begin position="120"/>
        <end position="395"/>
    </location>
</feature>
<dbReference type="Gene3D" id="3.60.21.10">
    <property type="match status" value="1"/>
</dbReference>
<keyword evidence="10" id="KW-0325">Glycoprotein</keyword>
<evidence type="ECO:0000256" key="6">
    <source>
        <dbReference type="ARBA" id="ARBA00022723"/>
    </source>
</evidence>
<dbReference type="SUPFAM" id="SSF56300">
    <property type="entry name" value="Metallo-dependent phosphatases"/>
    <property type="match status" value="1"/>
</dbReference>
<dbReference type="Pfam" id="PF00149">
    <property type="entry name" value="Metallophos"/>
    <property type="match status" value="1"/>
</dbReference>
<comment type="subunit">
    <text evidence="4">Homodimer.</text>
</comment>
<dbReference type="InterPro" id="IPR004843">
    <property type="entry name" value="Calcineurin-like_PHP"/>
</dbReference>
<dbReference type="GO" id="GO:0005576">
    <property type="term" value="C:extracellular region"/>
    <property type="evidence" value="ECO:0007669"/>
    <property type="project" value="UniProtKB-SubCell"/>
</dbReference>
<evidence type="ECO:0000256" key="4">
    <source>
        <dbReference type="ARBA" id="ARBA00011738"/>
    </source>
</evidence>
<dbReference type="InterPro" id="IPR011230">
    <property type="entry name" value="PAP14/16/28/29"/>
</dbReference>
<sequence length="469" mass="52054">MLDMSSIFFDVPDSILDAQKMLDLIVACSKRKQESQRNISPSQAKRVEQGDSAVGQLSLPILMEEGVTWIHSILYLVLVCSAVHLLDTLLVSPKLSINHQNARIKKAPSTPLRFRADGTFKILQVADMHFGNGNLTPCRDVLDSEYAGCSDLNTTRFLERMIRLEKPDFVAFTGDNIFGSTANDAAESMLQAFGPVMKSGIPWAAVLGNHDQESTMTREELMSFLSLMDFSLSQTFPSVEDSVHSDKQVPVPNIDGFGNYDLRIWGAPGSNFANSTVLNLYFLDSGDRAVVNGVRTYDWIKESQLSWLRNVSQKLEERKLDSDKSASGTPQYSAAVVPSLAFFHIPIPEMREGPICNLVGRYREYTACSLVNSGVLKTLVSVGDVKAVFIGHDHTNDFCGTLGGIWFCYGGGFGYHGYGVAGWARRGRVILAELEKGEQSWGGVKMIRTWKRIDDEALSKIDEQVLWER</sequence>
<evidence type="ECO:0000256" key="8">
    <source>
        <dbReference type="ARBA" id="ARBA00022833"/>
    </source>
</evidence>